<protein>
    <submittedName>
        <fullName evidence="1">Uncharacterized protein</fullName>
    </submittedName>
</protein>
<dbReference type="RefSeq" id="WP_196273123.1">
    <property type="nucleotide sequence ID" value="NZ_JADQDO010000010.1"/>
</dbReference>
<name>A0A931FPM4_9HYPH</name>
<dbReference type="AlphaFoldDB" id="A0A931FPM4"/>
<organism evidence="1 2">
    <name type="scientific">Microvirga alba</name>
    <dbReference type="NCBI Taxonomy" id="2791025"/>
    <lineage>
        <taxon>Bacteria</taxon>
        <taxon>Pseudomonadati</taxon>
        <taxon>Pseudomonadota</taxon>
        <taxon>Alphaproteobacteria</taxon>
        <taxon>Hyphomicrobiales</taxon>
        <taxon>Methylobacteriaceae</taxon>
        <taxon>Microvirga</taxon>
    </lineage>
</organism>
<evidence type="ECO:0000313" key="2">
    <source>
        <dbReference type="Proteomes" id="UP000599312"/>
    </source>
</evidence>
<gene>
    <name evidence="1" type="ORF">I2H38_17285</name>
</gene>
<keyword evidence="2" id="KW-1185">Reference proteome</keyword>
<proteinExistence type="predicted"/>
<comment type="caution">
    <text evidence="1">The sequence shown here is derived from an EMBL/GenBank/DDBJ whole genome shotgun (WGS) entry which is preliminary data.</text>
</comment>
<dbReference type="EMBL" id="JADQDO010000010">
    <property type="protein sequence ID" value="MBF9235129.1"/>
    <property type="molecule type" value="Genomic_DNA"/>
</dbReference>
<dbReference type="Proteomes" id="UP000599312">
    <property type="component" value="Unassembled WGS sequence"/>
</dbReference>
<accession>A0A931FPM4</accession>
<sequence>MNAPLKIISAGLGLVDSEAHVPAYEATVAPGSLDTISSHLNVTSERWWAALKSCQQFKWPTGAQLLLIAASGPYLKMIEQDLRGLSVDRLRLFTRADIRALPASLRSAVMPYDDRLDASDGRPGTIADFAQRAMAHFAEHVLPCAPAGDLKEHTGLVLSRLSPLTAPPKRIGRKATDEEIMAAIAAHFEAVGGQSSQMLRKLRNELGLACEQSRFRDLFKGVVQRQRGEGMGCLPL</sequence>
<reference evidence="1" key="1">
    <citation type="submission" date="2020-11" db="EMBL/GenBank/DDBJ databases">
        <authorList>
            <person name="Kim M.K."/>
        </authorList>
    </citation>
    <scope>NUCLEOTIDE SEQUENCE</scope>
    <source>
        <strain evidence="1">BT350</strain>
    </source>
</reference>
<evidence type="ECO:0000313" key="1">
    <source>
        <dbReference type="EMBL" id="MBF9235129.1"/>
    </source>
</evidence>